<feature type="compositionally biased region" description="Polar residues" evidence="1">
    <location>
        <begin position="241"/>
        <end position="250"/>
    </location>
</feature>
<feature type="region of interest" description="Disordered" evidence="1">
    <location>
        <begin position="193"/>
        <end position="377"/>
    </location>
</feature>
<evidence type="ECO:0008006" key="4">
    <source>
        <dbReference type="Google" id="ProtNLM"/>
    </source>
</evidence>
<sequence>MSGRFQTHTVASEGAELDDNYQKMVADIEEQTQRSGWLFGRGAFDKGDLQYLRDFNNSLRYKEVEIEDKEKELWERERARVEAEAAAAAAAQQAAALTRRSSSGSMPGASSGLRGPPGLSSRPAPLLLPVKVKPAGSKHPHTPQSGSNPAVGGLPSCKRARMDPAVIGDSTLSSPLSTTAAVNAAPTAMLPLRSATSEPSPSGALNPHSADARPRAANSDGAQTGASYADGQENCEGHGHQVTSTRSQLTPDLPHADQGPSGRQAHSIERGTGSDGAVVGLATLLGGYGSEDEDEDAREEGVDGSHSGGAADGGDLAGSSHGGSGDRSGGKGSVGGANESGKVQCESGDADGGKAGAAVGETVSKLPPPVGLLNPEELLSDPRVISEGLVATRPQQQDVQGGDAWYSEEAQSSDSDA</sequence>
<proteinExistence type="predicted"/>
<evidence type="ECO:0000313" key="3">
    <source>
        <dbReference type="Proteomes" id="UP001165090"/>
    </source>
</evidence>
<feature type="region of interest" description="Disordered" evidence="1">
    <location>
        <begin position="81"/>
        <end position="157"/>
    </location>
</feature>
<feature type="compositionally biased region" description="Low complexity" evidence="1">
    <location>
        <begin position="84"/>
        <end position="135"/>
    </location>
</feature>
<comment type="caution">
    <text evidence="2">The sequence shown here is derived from an EMBL/GenBank/DDBJ whole genome shotgun (WGS) entry which is preliminary data.</text>
</comment>
<dbReference type="EMBL" id="BSDZ01000010">
    <property type="protein sequence ID" value="GLI61461.1"/>
    <property type="molecule type" value="Genomic_DNA"/>
</dbReference>
<gene>
    <name evidence="2" type="ORF">VaNZ11_003854</name>
</gene>
<evidence type="ECO:0000313" key="2">
    <source>
        <dbReference type="EMBL" id="GLI61461.1"/>
    </source>
</evidence>
<organism evidence="2 3">
    <name type="scientific">Volvox africanus</name>
    <dbReference type="NCBI Taxonomy" id="51714"/>
    <lineage>
        <taxon>Eukaryota</taxon>
        <taxon>Viridiplantae</taxon>
        <taxon>Chlorophyta</taxon>
        <taxon>core chlorophytes</taxon>
        <taxon>Chlorophyceae</taxon>
        <taxon>CS clade</taxon>
        <taxon>Chlamydomonadales</taxon>
        <taxon>Volvocaceae</taxon>
        <taxon>Volvox</taxon>
    </lineage>
</organism>
<name>A0ABQ5RWL7_9CHLO</name>
<feature type="region of interest" description="Disordered" evidence="1">
    <location>
        <begin position="391"/>
        <end position="417"/>
    </location>
</feature>
<protein>
    <recommendedName>
        <fullName evidence="4">FAM192A/Fyv6 N-terminal domain-containing protein</fullName>
    </recommendedName>
</protein>
<reference evidence="2 3" key="1">
    <citation type="journal article" date="2023" name="IScience">
        <title>Expanded male sex-determining region conserved during the evolution of homothallism in the green alga Volvox.</title>
        <authorList>
            <person name="Yamamoto K."/>
            <person name="Matsuzaki R."/>
            <person name="Mahakham W."/>
            <person name="Heman W."/>
            <person name="Sekimoto H."/>
            <person name="Kawachi M."/>
            <person name="Minakuchi Y."/>
            <person name="Toyoda A."/>
            <person name="Nozaki H."/>
        </authorList>
    </citation>
    <scope>NUCLEOTIDE SEQUENCE [LARGE SCALE GENOMIC DNA]</scope>
    <source>
        <strain evidence="2 3">NIES-4468</strain>
    </source>
</reference>
<accession>A0ABQ5RWL7</accession>
<feature type="compositionally biased region" description="Low complexity" evidence="1">
    <location>
        <begin position="276"/>
        <end position="285"/>
    </location>
</feature>
<evidence type="ECO:0000256" key="1">
    <source>
        <dbReference type="SAM" id="MobiDB-lite"/>
    </source>
</evidence>
<feature type="compositionally biased region" description="Gly residues" evidence="1">
    <location>
        <begin position="306"/>
        <end position="335"/>
    </location>
</feature>
<dbReference type="Proteomes" id="UP001165090">
    <property type="component" value="Unassembled WGS sequence"/>
</dbReference>
<keyword evidence="3" id="KW-1185">Reference proteome</keyword>